<gene>
    <name evidence="2" type="ORF">Adu01nite_33640</name>
</gene>
<proteinExistence type="predicted"/>
<keyword evidence="1" id="KW-0472">Membrane</keyword>
<accession>A0ABQ3YWP5</accession>
<evidence type="ECO:0000313" key="2">
    <source>
        <dbReference type="EMBL" id="GIE02014.1"/>
    </source>
</evidence>
<reference evidence="2 3" key="1">
    <citation type="submission" date="2021-01" db="EMBL/GenBank/DDBJ databases">
        <title>Whole genome shotgun sequence of Actinoplanes durhamensis NBRC 14914.</title>
        <authorList>
            <person name="Komaki H."/>
            <person name="Tamura T."/>
        </authorList>
    </citation>
    <scope>NUCLEOTIDE SEQUENCE [LARGE SCALE GENOMIC DNA]</scope>
    <source>
        <strain evidence="2 3">NBRC 14914</strain>
    </source>
</reference>
<feature type="transmembrane region" description="Helical" evidence="1">
    <location>
        <begin position="119"/>
        <end position="138"/>
    </location>
</feature>
<keyword evidence="3" id="KW-1185">Reference proteome</keyword>
<feature type="transmembrane region" description="Helical" evidence="1">
    <location>
        <begin position="17"/>
        <end position="38"/>
    </location>
</feature>
<dbReference type="EMBL" id="BOML01000027">
    <property type="protein sequence ID" value="GIE02014.1"/>
    <property type="molecule type" value="Genomic_DNA"/>
</dbReference>
<evidence type="ECO:0000313" key="3">
    <source>
        <dbReference type="Proteomes" id="UP000637628"/>
    </source>
</evidence>
<keyword evidence="1" id="KW-1133">Transmembrane helix</keyword>
<organism evidence="2 3">
    <name type="scientific">Paractinoplanes durhamensis</name>
    <dbReference type="NCBI Taxonomy" id="113563"/>
    <lineage>
        <taxon>Bacteria</taxon>
        <taxon>Bacillati</taxon>
        <taxon>Actinomycetota</taxon>
        <taxon>Actinomycetes</taxon>
        <taxon>Micromonosporales</taxon>
        <taxon>Micromonosporaceae</taxon>
        <taxon>Paractinoplanes</taxon>
    </lineage>
</organism>
<dbReference type="RefSeq" id="WP_203727776.1">
    <property type="nucleotide sequence ID" value="NZ_BAAATX010000005.1"/>
</dbReference>
<protein>
    <submittedName>
        <fullName evidence="2">Uncharacterized protein</fullName>
    </submittedName>
</protein>
<evidence type="ECO:0000256" key="1">
    <source>
        <dbReference type="SAM" id="Phobius"/>
    </source>
</evidence>
<keyword evidence="1" id="KW-0812">Transmembrane</keyword>
<name>A0ABQ3YWP5_9ACTN</name>
<sequence>MSTFASGPLSAENVPVWLAWVVAVGGAALMIGTVYWMTPPYRRRQTVTQHLSPAVGLLVVVLAIGRRNSGQLLLGGGVLAVAALPLFWMGKLPADMPSSQDRSIGRHPEYLRVARRGRIAGVAIVVLEIAWIATLTALS</sequence>
<dbReference type="Proteomes" id="UP000637628">
    <property type="component" value="Unassembled WGS sequence"/>
</dbReference>
<comment type="caution">
    <text evidence="2">The sequence shown here is derived from an EMBL/GenBank/DDBJ whole genome shotgun (WGS) entry which is preliminary data.</text>
</comment>
<feature type="transmembrane region" description="Helical" evidence="1">
    <location>
        <begin position="72"/>
        <end position="90"/>
    </location>
</feature>